<dbReference type="GO" id="GO:0000506">
    <property type="term" value="C:glycosylphosphatidylinositol-N-acetylglucosaminyltransferase (GPI-GnT) complex"/>
    <property type="evidence" value="ECO:0007669"/>
    <property type="project" value="InterPro"/>
</dbReference>
<keyword evidence="3" id="KW-1133">Transmembrane helix</keyword>
<dbReference type="PANTHER" id="PTHR15231">
    <property type="entry name" value="PHOSPHATIDYLINOSITOL N-ACETYLGLUCOSAMINYLTRANSFERASE SUBUNIT H"/>
    <property type="match status" value="1"/>
</dbReference>
<dbReference type="EMBL" id="OU895877">
    <property type="protein sequence ID" value="CAG9801111.1"/>
    <property type="molecule type" value="Genomic_DNA"/>
</dbReference>
<protein>
    <recommendedName>
        <fullName evidence="4">Phosphatidylinositol N-acetylglucosaminyltransferase subunit H conserved domain-containing protein</fullName>
    </recommendedName>
</protein>
<feature type="transmembrane region" description="Helical" evidence="3">
    <location>
        <begin position="58"/>
        <end position="79"/>
    </location>
</feature>
<dbReference type="Pfam" id="PF10181">
    <property type="entry name" value="PIG-H"/>
    <property type="match status" value="1"/>
</dbReference>
<sequence>MIKTEDSKYNYQMQSTDMYMDLTIQDSKAKHSHRSKYIKILSSSIIFYLLIYKQLSSLSLHIVFCLPIILSVYALSSFVEKETVKAIKNFGILYTTYYSFNIRKSTVFIPSENIYKIVINEMKHLNQIDFYLQILTNKELQKKSPTIVIKNNLPCLRLMYQKLSSMFHFEC</sequence>
<proteinExistence type="inferred from homology"/>
<dbReference type="InterPro" id="IPR019328">
    <property type="entry name" value="PIGH-H_dom"/>
</dbReference>
<dbReference type="InterPro" id="IPR044215">
    <property type="entry name" value="PIG-H"/>
</dbReference>
<name>A0A9N9RQ77_9DIPT</name>
<keyword evidence="3" id="KW-0472">Membrane</keyword>
<dbReference type="AlphaFoldDB" id="A0A9N9RQ77"/>
<comment type="similarity">
    <text evidence="2">Belongs to the PIGH family.</text>
</comment>
<evidence type="ECO:0000259" key="4">
    <source>
        <dbReference type="Pfam" id="PF10181"/>
    </source>
</evidence>
<evidence type="ECO:0000256" key="3">
    <source>
        <dbReference type="SAM" id="Phobius"/>
    </source>
</evidence>
<keyword evidence="3" id="KW-0812">Transmembrane</keyword>
<dbReference type="OrthoDB" id="6256716at2759"/>
<dbReference type="Proteomes" id="UP001153620">
    <property type="component" value="Chromosome 1"/>
</dbReference>
<feature type="domain" description="Phosphatidylinositol N-acetylglucosaminyltransferase subunit H conserved" evidence="4">
    <location>
        <begin position="86"/>
        <end position="140"/>
    </location>
</feature>
<gene>
    <name evidence="5" type="ORF">CHIRRI_LOCUS4046</name>
</gene>
<evidence type="ECO:0000313" key="6">
    <source>
        <dbReference type="Proteomes" id="UP001153620"/>
    </source>
</evidence>
<comment type="pathway">
    <text evidence="1">Glycolipid biosynthesis; glycosylphosphatidylinositol-anchor biosynthesis.</text>
</comment>
<feature type="transmembrane region" description="Helical" evidence="3">
    <location>
        <begin position="37"/>
        <end position="52"/>
    </location>
</feature>
<dbReference type="GO" id="GO:0006506">
    <property type="term" value="P:GPI anchor biosynthetic process"/>
    <property type="evidence" value="ECO:0007669"/>
    <property type="project" value="InterPro"/>
</dbReference>
<reference evidence="5" key="1">
    <citation type="submission" date="2022-01" db="EMBL/GenBank/DDBJ databases">
        <authorList>
            <person name="King R."/>
        </authorList>
    </citation>
    <scope>NUCLEOTIDE SEQUENCE</scope>
</reference>
<evidence type="ECO:0000256" key="2">
    <source>
        <dbReference type="ARBA" id="ARBA00009610"/>
    </source>
</evidence>
<evidence type="ECO:0000313" key="5">
    <source>
        <dbReference type="EMBL" id="CAG9801111.1"/>
    </source>
</evidence>
<reference evidence="5" key="2">
    <citation type="submission" date="2022-10" db="EMBL/GenBank/DDBJ databases">
        <authorList>
            <consortium name="ENA_rothamsted_submissions"/>
            <consortium name="culmorum"/>
            <person name="King R."/>
        </authorList>
    </citation>
    <scope>NUCLEOTIDE SEQUENCE</scope>
</reference>
<keyword evidence="6" id="KW-1185">Reference proteome</keyword>
<accession>A0A9N9RQ77</accession>
<evidence type="ECO:0000256" key="1">
    <source>
        <dbReference type="ARBA" id="ARBA00004687"/>
    </source>
</evidence>
<organism evidence="5 6">
    <name type="scientific">Chironomus riparius</name>
    <dbReference type="NCBI Taxonomy" id="315576"/>
    <lineage>
        <taxon>Eukaryota</taxon>
        <taxon>Metazoa</taxon>
        <taxon>Ecdysozoa</taxon>
        <taxon>Arthropoda</taxon>
        <taxon>Hexapoda</taxon>
        <taxon>Insecta</taxon>
        <taxon>Pterygota</taxon>
        <taxon>Neoptera</taxon>
        <taxon>Endopterygota</taxon>
        <taxon>Diptera</taxon>
        <taxon>Nematocera</taxon>
        <taxon>Chironomoidea</taxon>
        <taxon>Chironomidae</taxon>
        <taxon>Chironominae</taxon>
        <taxon>Chironomus</taxon>
    </lineage>
</organism>
<dbReference type="PANTHER" id="PTHR15231:SF1">
    <property type="entry name" value="PHOSPHATIDYLINOSITOL N-ACETYLGLUCOSAMINYLTRANSFERASE SUBUNIT H"/>
    <property type="match status" value="1"/>
</dbReference>